<dbReference type="SUPFAM" id="SSF53098">
    <property type="entry name" value="Ribonuclease H-like"/>
    <property type="match status" value="1"/>
</dbReference>
<dbReference type="InterPro" id="IPR002156">
    <property type="entry name" value="RNaseH_domain"/>
</dbReference>
<dbReference type="InterPro" id="IPR012337">
    <property type="entry name" value="RNaseH-like_sf"/>
</dbReference>
<evidence type="ECO:0000256" key="1">
    <source>
        <dbReference type="ARBA" id="ARBA00000077"/>
    </source>
</evidence>
<comment type="similarity">
    <text evidence="2">Belongs to the RNase H family.</text>
</comment>
<keyword evidence="6" id="KW-0255">Endonuclease</keyword>
<comment type="catalytic activity">
    <reaction evidence="1">
        <text>Endonucleolytic cleavage to 5'-phosphomonoester.</text>
        <dbReference type="EC" id="3.1.26.4"/>
    </reaction>
</comment>
<keyword evidence="5" id="KW-0479">Metal-binding</keyword>
<dbReference type="PROSITE" id="PS50879">
    <property type="entry name" value="RNASE_H_1"/>
    <property type="match status" value="1"/>
</dbReference>
<dbReference type="GO" id="GO:0043137">
    <property type="term" value="P:DNA replication, removal of RNA primer"/>
    <property type="evidence" value="ECO:0007669"/>
    <property type="project" value="TreeGrafter"/>
</dbReference>
<dbReference type="RefSeq" id="XP_025360497.1">
    <property type="nucleotide sequence ID" value="XM_025506809.1"/>
</dbReference>
<dbReference type="GeneID" id="37028632"/>
<evidence type="ECO:0000313" key="10">
    <source>
        <dbReference type="EMBL" id="PWN25885.1"/>
    </source>
</evidence>
<organism evidence="10 11">
    <name type="scientific">Jaminaea rosea</name>
    <dbReference type="NCBI Taxonomy" id="1569628"/>
    <lineage>
        <taxon>Eukaryota</taxon>
        <taxon>Fungi</taxon>
        <taxon>Dikarya</taxon>
        <taxon>Basidiomycota</taxon>
        <taxon>Ustilaginomycotina</taxon>
        <taxon>Exobasidiomycetes</taxon>
        <taxon>Microstromatales</taxon>
        <taxon>Microstromatales incertae sedis</taxon>
        <taxon>Jaminaea</taxon>
    </lineage>
</organism>
<dbReference type="Gene3D" id="3.30.420.10">
    <property type="entry name" value="Ribonuclease H-like superfamily/Ribonuclease H"/>
    <property type="match status" value="1"/>
</dbReference>
<evidence type="ECO:0000256" key="7">
    <source>
        <dbReference type="ARBA" id="ARBA00022801"/>
    </source>
</evidence>
<feature type="domain" description="RNase H type-1" evidence="9">
    <location>
        <begin position="1"/>
        <end position="154"/>
    </location>
</feature>
<dbReference type="STRING" id="1569628.A0A316URX6"/>
<dbReference type="InterPro" id="IPR036397">
    <property type="entry name" value="RNaseH_sf"/>
</dbReference>
<dbReference type="GO" id="GO:0003676">
    <property type="term" value="F:nucleic acid binding"/>
    <property type="evidence" value="ECO:0007669"/>
    <property type="project" value="InterPro"/>
</dbReference>
<gene>
    <name evidence="10" type="ORF">BDZ90DRAFT_233895</name>
</gene>
<keyword evidence="11" id="KW-1185">Reference proteome</keyword>
<dbReference type="InterPro" id="IPR050092">
    <property type="entry name" value="RNase_H"/>
</dbReference>
<dbReference type="GO" id="GO:0004523">
    <property type="term" value="F:RNA-DNA hybrid ribonuclease activity"/>
    <property type="evidence" value="ECO:0007669"/>
    <property type="project" value="UniProtKB-EC"/>
</dbReference>
<accession>A0A316URX6</accession>
<feature type="compositionally biased region" description="Low complexity" evidence="8">
    <location>
        <begin position="163"/>
        <end position="173"/>
    </location>
</feature>
<name>A0A316URX6_9BASI</name>
<feature type="region of interest" description="Disordered" evidence="8">
    <location>
        <begin position="151"/>
        <end position="173"/>
    </location>
</feature>
<evidence type="ECO:0000313" key="11">
    <source>
        <dbReference type="Proteomes" id="UP000245884"/>
    </source>
</evidence>
<evidence type="ECO:0000256" key="5">
    <source>
        <dbReference type="ARBA" id="ARBA00022723"/>
    </source>
</evidence>
<dbReference type="EC" id="3.1.26.4" evidence="3"/>
<dbReference type="PANTHER" id="PTHR10642:SF26">
    <property type="entry name" value="RIBONUCLEASE H1"/>
    <property type="match status" value="1"/>
</dbReference>
<dbReference type="PANTHER" id="PTHR10642">
    <property type="entry name" value="RIBONUCLEASE H1"/>
    <property type="match status" value="1"/>
</dbReference>
<evidence type="ECO:0000256" key="8">
    <source>
        <dbReference type="SAM" id="MobiDB-lite"/>
    </source>
</evidence>
<dbReference type="Pfam" id="PF00075">
    <property type="entry name" value="RNase_H"/>
    <property type="match status" value="1"/>
</dbReference>
<dbReference type="OrthoDB" id="245563at2759"/>
<keyword evidence="7" id="KW-0378">Hydrolase</keyword>
<dbReference type="CDD" id="cd09280">
    <property type="entry name" value="RNase_HI_eukaryote_like"/>
    <property type="match status" value="1"/>
</dbReference>
<evidence type="ECO:0000256" key="2">
    <source>
        <dbReference type="ARBA" id="ARBA00005300"/>
    </source>
</evidence>
<evidence type="ECO:0000256" key="3">
    <source>
        <dbReference type="ARBA" id="ARBA00012180"/>
    </source>
</evidence>
<evidence type="ECO:0000256" key="4">
    <source>
        <dbReference type="ARBA" id="ARBA00022722"/>
    </source>
</evidence>
<evidence type="ECO:0000256" key="6">
    <source>
        <dbReference type="ARBA" id="ARBA00022759"/>
    </source>
</evidence>
<dbReference type="Proteomes" id="UP000245884">
    <property type="component" value="Unassembled WGS sequence"/>
</dbReference>
<protein>
    <recommendedName>
        <fullName evidence="3">ribonuclease H</fullName>
        <ecNumber evidence="3">3.1.26.4</ecNumber>
    </recommendedName>
</protein>
<proteinExistence type="inferred from homology"/>
<keyword evidence="4" id="KW-0540">Nuclease</keyword>
<evidence type="ECO:0000259" key="9">
    <source>
        <dbReference type="PROSITE" id="PS50879"/>
    </source>
</evidence>
<dbReference type="AlphaFoldDB" id="A0A316URX6"/>
<dbReference type="GO" id="GO:0046872">
    <property type="term" value="F:metal ion binding"/>
    <property type="evidence" value="ECO:0007669"/>
    <property type="project" value="UniProtKB-KW"/>
</dbReference>
<sequence>MPPACIIYTDGACVNNGSKNPYNPGESAFGVCAPWGDRSGRLPADLRTHTSQNAELYAIYIALRQAPYDQTLLIRTDSSYSVNTLNQWCWKWRNRGGYKSDGNTPANWGLVQAVMGQLEDRRENGQRVHIEHVRGHAGFAGNERAHDLAQKGLPLQRNDSPQSSYDSDSDYYY</sequence>
<reference evidence="10 11" key="1">
    <citation type="journal article" date="2018" name="Mol. Biol. Evol.">
        <title>Broad Genomic Sampling Reveals a Smut Pathogenic Ancestry of the Fungal Clade Ustilaginomycotina.</title>
        <authorList>
            <person name="Kijpornyongpan T."/>
            <person name="Mondo S.J."/>
            <person name="Barry K."/>
            <person name="Sandor L."/>
            <person name="Lee J."/>
            <person name="Lipzen A."/>
            <person name="Pangilinan J."/>
            <person name="LaButti K."/>
            <person name="Hainaut M."/>
            <person name="Henrissat B."/>
            <person name="Grigoriev I.V."/>
            <person name="Spatafora J.W."/>
            <person name="Aime M.C."/>
        </authorList>
    </citation>
    <scope>NUCLEOTIDE SEQUENCE [LARGE SCALE GENOMIC DNA]</scope>
    <source>
        <strain evidence="10 11">MCA 5214</strain>
    </source>
</reference>
<dbReference type="EMBL" id="KZ819674">
    <property type="protein sequence ID" value="PWN25885.1"/>
    <property type="molecule type" value="Genomic_DNA"/>
</dbReference>